<proteinExistence type="predicted"/>
<dbReference type="Pfam" id="PF08615">
    <property type="entry name" value="RNase_H2_suC"/>
    <property type="match status" value="1"/>
</dbReference>
<dbReference type="Gene3D" id="2.40.128.680">
    <property type="match status" value="1"/>
</dbReference>
<evidence type="ECO:0000313" key="2">
    <source>
        <dbReference type="Proteomes" id="UP001497744"/>
    </source>
</evidence>
<accession>A0AAV4LTY5</accession>
<dbReference type="GeneID" id="94195193"/>
<dbReference type="GO" id="GO:0032299">
    <property type="term" value="C:ribonuclease H2 complex"/>
    <property type="evidence" value="ECO:0007669"/>
    <property type="project" value="InterPro"/>
</dbReference>
<protein>
    <submittedName>
        <fullName evidence="1">DUF4111 domain-containing protein</fullName>
    </submittedName>
</protein>
<dbReference type="Proteomes" id="UP001497744">
    <property type="component" value="Unassembled WGS sequence"/>
</dbReference>
<dbReference type="InterPro" id="IPR013924">
    <property type="entry name" value="RNase_H2_suC"/>
</dbReference>
<evidence type="ECO:0000313" key="1">
    <source>
        <dbReference type="EMBL" id="GIX63712.1"/>
    </source>
</evidence>
<comment type="caution">
    <text evidence="1">The sequence shown here is derived from an EMBL/GenBank/DDBJ whole genome shotgun (WGS) entry which is preliminary data.</text>
</comment>
<dbReference type="AlphaFoldDB" id="A0AAV4LTY5"/>
<name>A0AAV4LTY5_BABCB</name>
<organism evidence="1 2">
    <name type="scientific">Babesia caballi</name>
    <dbReference type="NCBI Taxonomy" id="5871"/>
    <lineage>
        <taxon>Eukaryota</taxon>
        <taxon>Sar</taxon>
        <taxon>Alveolata</taxon>
        <taxon>Apicomplexa</taxon>
        <taxon>Aconoidasida</taxon>
        <taxon>Piroplasmida</taxon>
        <taxon>Babesiidae</taxon>
        <taxon>Babesia</taxon>
    </lineage>
</organism>
<gene>
    <name evidence="1" type="ORF">BcabD6B2_31470</name>
</gene>
<reference evidence="1 2" key="1">
    <citation type="submission" date="2021-06" db="EMBL/GenBank/DDBJ databases">
        <title>Genome sequence of Babesia caballi.</title>
        <authorList>
            <person name="Yamagishi J."/>
            <person name="Kidaka T."/>
            <person name="Ochi A."/>
        </authorList>
    </citation>
    <scope>NUCLEOTIDE SEQUENCE [LARGE SCALE GENOMIC DNA]</scope>
    <source>
        <strain evidence="1">USDA-D6B2</strain>
    </source>
</reference>
<dbReference type="GO" id="GO:0006401">
    <property type="term" value="P:RNA catabolic process"/>
    <property type="evidence" value="ECO:0007669"/>
    <property type="project" value="InterPro"/>
</dbReference>
<dbReference type="EMBL" id="BPLF01000002">
    <property type="protein sequence ID" value="GIX63712.1"/>
    <property type="molecule type" value="Genomic_DNA"/>
</dbReference>
<dbReference type="RefSeq" id="XP_067715781.1">
    <property type="nucleotide sequence ID" value="XM_067859680.1"/>
</dbReference>
<keyword evidence="2" id="KW-1185">Reference proteome</keyword>
<sequence length="191" mass="21296">MPDQIDVHVLPCLIKEPGPADVKRRFSDRVFRLDDQAAATGAVLGGFTLHDICGPAANDVEFQLETSEHLERDVYASQHGSDPFLGREHLCGFLRGRCLRGSRLNLSALRCRASTVHISTPASRTDRLVRHPSIRTKTINEASRIDSVTLWDADRDISPLAPFLEGYKHIQVARALSHYSGEREFVLGLKQ</sequence>